<sequence>MNKISKYTLQSIIIAIVIAGCIYGGRVEYTDDVLSGMSLEKYQYIHDRIAPASQYDVAQEYMKNKKFYDSKIY</sequence>
<accession>A0A642PTS9</accession>
<evidence type="ECO:0000313" key="2">
    <source>
        <dbReference type="EMBL" id="KAA5415967.1"/>
    </source>
</evidence>
<dbReference type="Proteomes" id="UP000448877">
    <property type="component" value="Unassembled WGS sequence"/>
</dbReference>
<dbReference type="PROSITE" id="PS51257">
    <property type="entry name" value="PROKAR_LIPOPROTEIN"/>
    <property type="match status" value="1"/>
</dbReference>
<protein>
    <recommendedName>
        <fullName evidence="4">Lipoprotein</fullName>
    </recommendedName>
</protein>
<dbReference type="EMBL" id="VVYV01000029">
    <property type="protein sequence ID" value="KAA5415967.1"/>
    <property type="molecule type" value="Genomic_DNA"/>
</dbReference>
<feature type="transmembrane region" description="Helical" evidence="1">
    <location>
        <begin position="7"/>
        <end position="25"/>
    </location>
</feature>
<evidence type="ECO:0000256" key="1">
    <source>
        <dbReference type="SAM" id="Phobius"/>
    </source>
</evidence>
<name>A0A642PTS9_9BACE</name>
<comment type="caution">
    <text evidence="2">The sequence shown here is derived from an EMBL/GenBank/DDBJ whole genome shotgun (WGS) entry which is preliminary data.</text>
</comment>
<evidence type="ECO:0000313" key="3">
    <source>
        <dbReference type="Proteomes" id="UP000448877"/>
    </source>
</evidence>
<reference evidence="2 3" key="1">
    <citation type="journal article" date="2019" name="Nat. Med.">
        <title>A library of human gut bacterial isolates paired with longitudinal multiomics data enables mechanistic microbiome research.</title>
        <authorList>
            <person name="Poyet M."/>
            <person name="Groussin M."/>
            <person name="Gibbons S.M."/>
            <person name="Avila-Pacheco J."/>
            <person name="Jiang X."/>
            <person name="Kearney S.M."/>
            <person name="Perrotta A.R."/>
            <person name="Berdy B."/>
            <person name="Zhao S."/>
            <person name="Lieberman T.D."/>
            <person name="Swanson P.K."/>
            <person name="Smith M."/>
            <person name="Roesemann S."/>
            <person name="Alexander J.E."/>
            <person name="Rich S.A."/>
            <person name="Livny J."/>
            <person name="Vlamakis H."/>
            <person name="Clish C."/>
            <person name="Bullock K."/>
            <person name="Deik A."/>
            <person name="Scott J."/>
            <person name="Pierce K.A."/>
            <person name="Xavier R.J."/>
            <person name="Alm E.J."/>
        </authorList>
    </citation>
    <scope>NUCLEOTIDE SEQUENCE [LARGE SCALE GENOMIC DNA]</scope>
    <source>
        <strain evidence="2 3">BIOML-A6</strain>
    </source>
</reference>
<gene>
    <name evidence="2" type="ORF">F2Y81_16505</name>
</gene>
<keyword evidence="1" id="KW-0812">Transmembrane</keyword>
<dbReference type="RefSeq" id="WP_149920217.1">
    <property type="nucleotide sequence ID" value="NZ_VVYV01000029.1"/>
</dbReference>
<dbReference type="AlphaFoldDB" id="A0A642PTS9"/>
<proteinExistence type="predicted"/>
<organism evidence="2 3">
    <name type="scientific">Bacteroides cellulosilyticus</name>
    <dbReference type="NCBI Taxonomy" id="246787"/>
    <lineage>
        <taxon>Bacteria</taxon>
        <taxon>Pseudomonadati</taxon>
        <taxon>Bacteroidota</taxon>
        <taxon>Bacteroidia</taxon>
        <taxon>Bacteroidales</taxon>
        <taxon>Bacteroidaceae</taxon>
        <taxon>Bacteroides</taxon>
    </lineage>
</organism>
<evidence type="ECO:0008006" key="4">
    <source>
        <dbReference type="Google" id="ProtNLM"/>
    </source>
</evidence>
<keyword evidence="1" id="KW-0472">Membrane</keyword>
<keyword evidence="1" id="KW-1133">Transmembrane helix</keyword>